<keyword evidence="1" id="KW-0732">Signal</keyword>
<feature type="chain" id="PRO_5023878336" description="Bifunctional inhibitor/plant lipid transfer protein/seed storage helical domain-containing protein" evidence="1">
    <location>
        <begin position="17"/>
        <end position="108"/>
    </location>
</feature>
<proteinExistence type="predicted"/>
<dbReference type="OrthoDB" id="678526at2759"/>
<name>A0A5J5AWL0_9ASTE</name>
<evidence type="ECO:0000259" key="2">
    <source>
        <dbReference type="Pfam" id="PF14368"/>
    </source>
</evidence>
<dbReference type="Gene3D" id="1.10.110.10">
    <property type="entry name" value="Plant lipid-transfer and hydrophobic proteins"/>
    <property type="match status" value="1"/>
</dbReference>
<feature type="domain" description="Bifunctional inhibitor/plant lipid transfer protein/seed storage helical" evidence="2">
    <location>
        <begin position="36"/>
        <end position="98"/>
    </location>
</feature>
<evidence type="ECO:0000256" key="1">
    <source>
        <dbReference type="SAM" id="SignalP"/>
    </source>
</evidence>
<dbReference type="CDD" id="cd00010">
    <property type="entry name" value="AAI_LTSS"/>
    <property type="match status" value="1"/>
</dbReference>
<dbReference type="GO" id="GO:0005504">
    <property type="term" value="F:fatty acid binding"/>
    <property type="evidence" value="ECO:0007669"/>
    <property type="project" value="InterPro"/>
</dbReference>
<feature type="signal peptide" evidence="1">
    <location>
        <begin position="1"/>
        <end position="16"/>
    </location>
</feature>
<accession>A0A5J5AWL0</accession>
<dbReference type="SUPFAM" id="SSF47699">
    <property type="entry name" value="Bifunctional inhibitor/lipid-transfer protein/seed storage 2S albumin"/>
    <property type="match status" value="1"/>
</dbReference>
<dbReference type="InterPro" id="IPR016140">
    <property type="entry name" value="Bifunc_inhib/LTP/seed_store"/>
</dbReference>
<reference evidence="3 4" key="1">
    <citation type="submission" date="2019-09" db="EMBL/GenBank/DDBJ databases">
        <title>A chromosome-level genome assembly of the Chinese tupelo Nyssa sinensis.</title>
        <authorList>
            <person name="Yang X."/>
            <person name="Kang M."/>
            <person name="Yang Y."/>
            <person name="Xiong H."/>
            <person name="Wang M."/>
            <person name="Zhang Z."/>
            <person name="Wang Z."/>
            <person name="Wu H."/>
            <person name="Ma T."/>
            <person name="Liu J."/>
            <person name="Xi Z."/>
        </authorList>
    </citation>
    <scope>NUCLEOTIDE SEQUENCE [LARGE SCALE GENOMIC DNA]</scope>
    <source>
        <strain evidence="3">J267</strain>
        <tissue evidence="3">Leaf</tissue>
    </source>
</reference>
<dbReference type="InterPro" id="IPR036312">
    <property type="entry name" value="Bifun_inhib/LTP/seed_sf"/>
</dbReference>
<dbReference type="Pfam" id="PF14368">
    <property type="entry name" value="LTP_2"/>
    <property type="match status" value="1"/>
</dbReference>
<dbReference type="PANTHER" id="PTHR33122:SF4">
    <property type="entry name" value="OS04G0415800 PROTEIN"/>
    <property type="match status" value="1"/>
</dbReference>
<gene>
    <name evidence="3" type="ORF">F0562_031655</name>
</gene>
<protein>
    <recommendedName>
        <fullName evidence="2">Bifunctional inhibitor/plant lipid transfer protein/seed storage helical domain-containing protein</fullName>
    </recommendedName>
</protein>
<evidence type="ECO:0000313" key="4">
    <source>
        <dbReference type="Proteomes" id="UP000325577"/>
    </source>
</evidence>
<dbReference type="PANTHER" id="PTHR33122">
    <property type="entry name" value="LIPID BINDING PROTEIN-RELATED"/>
    <property type="match status" value="1"/>
</dbReference>
<dbReference type="Proteomes" id="UP000325577">
    <property type="component" value="Linkage Group LG18"/>
</dbReference>
<keyword evidence="4" id="KW-1185">Reference proteome</keyword>
<sequence length="108" mass="11373">MKYIWVLGLLISLGIAGFNRVDGVGECGKSSPDAKAFKLAPCASAAQDEDAAVSKNCCLQKPSCLCAVMLSSTAKSFGVKPEAAITIPKRCNLADRPAGYKCRDYTVP</sequence>
<dbReference type="GO" id="GO:0009627">
    <property type="term" value="P:systemic acquired resistance"/>
    <property type="evidence" value="ECO:0007669"/>
    <property type="project" value="InterPro"/>
</dbReference>
<dbReference type="InterPro" id="IPR039265">
    <property type="entry name" value="DIR1-like"/>
</dbReference>
<evidence type="ECO:0000313" key="3">
    <source>
        <dbReference type="EMBL" id="KAA8534152.1"/>
    </source>
</evidence>
<organism evidence="3 4">
    <name type="scientific">Nyssa sinensis</name>
    <dbReference type="NCBI Taxonomy" id="561372"/>
    <lineage>
        <taxon>Eukaryota</taxon>
        <taxon>Viridiplantae</taxon>
        <taxon>Streptophyta</taxon>
        <taxon>Embryophyta</taxon>
        <taxon>Tracheophyta</taxon>
        <taxon>Spermatophyta</taxon>
        <taxon>Magnoliopsida</taxon>
        <taxon>eudicotyledons</taxon>
        <taxon>Gunneridae</taxon>
        <taxon>Pentapetalae</taxon>
        <taxon>asterids</taxon>
        <taxon>Cornales</taxon>
        <taxon>Nyssaceae</taxon>
        <taxon>Nyssa</taxon>
    </lineage>
</organism>
<dbReference type="EMBL" id="CM018041">
    <property type="protein sequence ID" value="KAA8534152.1"/>
    <property type="molecule type" value="Genomic_DNA"/>
</dbReference>
<dbReference type="AlphaFoldDB" id="A0A5J5AWL0"/>